<name>A0A512H647_9PROT</name>
<dbReference type="GO" id="GO:0016887">
    <property type="term" value="F:ATP hydrolysis activity"/>
    <property type="evidence" value="ECO:0007669"/>
    <property type="project" value="InterPro"/>
</dbReference>
<organism evidence="7 8">
    <name type="scientific">Pararhodospirillum oryzae</name>
    <dbReference type="NCBI Taxonomy" id="478448"/>
    <lineage>
        <taxon>Bacteria</taxon>
        <taxon>Pseudomonadati</taxon>
        <taxon>Pseudomonadota</taxon>
        <taxon>Alphaproteobacteria</taxon>
        <taxon>Rhodospirillales</taxon>
        <taxon>Rhodospirillaceae</taxon>
        <taxon>Pararhodospirillum</taxon>
    </lineage>
</organism>
<feature type="region of interest" description="Disordered" evidence="5">
    <location>
        <begin position="1"/>
        <end position="42"/>
    </location>
</feature>
<dbReference type="InterPro" id="IPR003593">
    <property type="entry name" value="AAA+_ATPase"/>
</dbReference>
<evidence type="ECO:0000256" key="3">
    <source>
        <dbReference type="ARBA" id="ARBA00022741"/>
    </source>
</evidence>
<dbReference type="Gene3D" id="3.40.50.300">
    <property type="entry name" value="P-loop containing nucleotide triphosphate hydrolases"/>
    <property type="match status" value="1"/>
</dbReference>
<dbReference type="SUPFAM" id="SSF52540">
    <property type="entry name" value="P-loop containing nucleoside triphosphate hydrolases"/>
    <property type="match status" value="1"/>
</dbReference>
<dbReference type="Pfam" id="PF00005">
    <property type="entry name" value="ABC_tran"/>
    <property type="match status" value="1"/>
</dbReference>
<dbReference type="GO" id="GO:0005524">
    <property type="term" value="F:ATP binding"/>
    <property type="evidence" value="ECO:0007669"/>
    <property type="project" value="UniProtKB-KW"/>
</dbReference>
<keyword evidence="2" id="KW-0813">Transport</keyword>
<reference evidence="7 8" key="1">
    <citation type="submission" date="2019-07" db="EMBL/GenBank/DDBJ databases">
        <title>Whole genome shotgun sequence of Rhodospirillum oryzae NBRC 107573.</title>
        <authorList>
            <person name="Hosoyama A."/>
            <person name="Uohara A."/>
            <person name="Ohji S."/>
            <person name="Ichikawa N."/>
        </authorList>
    </citation>
    <scope>NUCLEOTIDE SEQUENCE [LARGE SCALE GENOMIC DNA]</scope>
    <source>
        <strain evidence="7 8">NBRC 107573</strain>
    </source>
</reference>
<dbReference type="PANTHER" id="PTHR43553:SF24">
    <property type="entry name" value="ENERGY-COUPLING FACTOR TRANSPORTER ATP-BINDING PROTEIN ECFA1"/>
    <property type="match status" value="1"/>
</dbReference>
<proteinExistence type="inferred from homology"/>
<dbReference type="InterPro" id="IPR003439">
    <property type="entry name" value="ABC_transporter-like_ATP-bd"/>
</dbReference>
<evidence type="ECO:0000256" key="5">
    <source>
        <dbReference type="SAM" id="MobiDB-lite"/>
    </source>
</evidence>
<evidence type="ECO:0000313" key="8">
    <source>
        <dbReference type="Proteomes" id="UP000321567"/>
    </source>
</evidence>
<dbReference type="GO" id="GO:0043190">
    <property type="term" value="C:ATP-binding cassette (ABC) transporter complex"/>
    <property type="evidence" value="ECO:0007669"/>
    <property type="project" value="TreeGrafter"/>
</dbReference>
<dbReference type="InterPro" id="IPR050095">
    <property type="entry name" value="ECF_ABC_transporter_ATP-bd"/>
</dbReference>
<evidence type="ECO:0000256" key="1">
    <source>
        <dbReference type="ARBA" id="ARBA00005417"/>
    </source>
</evidence>
<dbReference type="PROSITE" id="PS50893">
    <property type="entry name" value="ABC_TRANSPORTER_2"/>
    <property type="match status" value="1"/>
</dbReference>
<sequence length="281" mass="29942">MIGWPRRRRARPADTGDIPSLSAPDAPPAPGTDPTTGGVRFDGVRVETPEGRVLLADLNVTLSEPRIGLIGPNGAGKSTFLRLINALVRPTQGRVWVDGLDAGRETRAVRRRVGFLFQAPEAQIIMPTPAEDVAFGLEPLRLGRAATRERALAALARFGLAERADQPAFALSGGEKQRLALAAVLALDPALVLMDEPTTQLDLAGRRMFARVLGGLAQRVILATHDLDLLNTFDRVLVIDQGRIVFDGPPAPARAAYEALVLAREAVDPGAAPADTLEARA</sequence>
<feature type="compositionally biased region" description="Basic residues" evidence="5">
    <location>
        <begin position="1"/>
        <end position="10"/>
    </location>
</feature>
<dbReference type="PROSITE" id="PS00211">
    <property type="entry name" value="ABC_TRANSPORTER_1"/>
    <property type="match status" value="1"/>
</dbReference>
<accession>A0A512H647</accession>
<dbReference type="InterPro" id="IPR027417">
    <property type="entry name" value="P-loop_NTPase"/>
</dbReference>
<feature type="domain" description="ABC transporter" evidence="6">
    <location>
        <begin position="39"/>
        <end position="266"/>
    </location>
</feature>
<dbReference type="SMART" id="SM00382">
    <property type="entry name" value="AAA"/>
    <property type="match status" value="1"/>
</dbReference>
<dbReference type="InterPro" id="IPR017871">
    <property type="entry name" value="ABC_transporter-like_CS"/>
</dbReference>
<dbReference type="RefSeq" id="WP_147162907.1">
    <property type="nucleotide sequence ID" value="NZ_BJZO01000019.1"/>
</dbReference>
<dbReference type="InterPro" id="IPR015856">
    <property type="entry name" value="ABC_transpr_CbiO/EcfA_su"/>
</dbReference>
<keyword evidence="8" id="KW-1185">Reference proteome</keyword>
<dbReference type="PANTHER" id="PTHR43553">
    <property type="entry name" value="HEAVY METAL TRANSPORTER"/>
    <property type="match status" value="1"/>
</dbReference>
<dbReference type="AlphaFoldDB" id="A0A512H647"/>
<dbReference type="Proteomes" id="UP000321567">
    <property type="component" value="Unassembled WGS sequence"/>
</dbReference>
<evidence type="ECO:0000259" key="6">
    <source>
        <dbReference type="PROSITE" id="PS50893"/>
    </source>
</evidence>
<protein>
    <submittedName>
        <fullName evidence="7">Cobalt ABC transporter ATP-binding protein</fullName>
    </submittedName>
</protein>
<dbReference type="CDD" id="cd03225">
    <property type="entry name" value="ABC_cobalt_CbiO_domain1"/>
    <property type="match status" value="1"/>
</dbReference>
<keyword evidence="4 7" id="KW-0067">ATP-binding</keyword>
<comment type="similarity">
    <text evidence="1">Belongs to the ABC transporter superfamily.</text>
</comment>
<dbReference type="EMBL" id="BJZO01000019">
    <property type="protein sequence ID" value="GEO80860.1"/>
    <property type="molecule type" value="Genomic_DNA"/>
</dbReference>
<comment type="caution">
    <text evidence="7">The sequence shown here is derived from an EMBL/GenBank/DDBJ whole genome shotgun (WGS) entry which is preliminary data.</text>
</comment>
<evidence type="ECO:0000256" key="2">
    <source>
        <dbReference type="ARBA" id="ARBA00022448"/>
    </source>
</evidence>
<dbReference type="GO" id="GO:0042626">
    <property type="term" value="F:ATPase-coupled transmembrane transporter activity"/>
    <property type="evidence" value="ECO:0007669"/>
    <property type="project" value="TreeGrafter"/>
</dbReference>
<gene>
    <name evidence="7" type="ORF">ROR02_09910</name>
</gene>
<keyword evidence="3" id="KW-0547">Nucleotide-binding</keyword>
<dbReference type="OrthoDB" id="9782163at2"/>
<evidence type="ECO:0000256" key="4">
    <source>
        <dbReference type="ARBA" id="ARBA00022840"/>
    </source>
</evidence>
<evidence type="ECO:0000313" key="7">
    <source>
        <dbReference type="EMBL" id="GEO80860.1"/>
    </source>
</evidence>